<reference evidence="1" key="1">
    <citation type="submission" date="2022-11" db="EMBL/GenBank/DDBJ databases">
        <authorList>
            <person name="Petersen C."/>
        </authorList>
    </citation>
    <scope>NUCLEOTIDE SEQUENCE</scope>
    <source>
        <strain evidence="1">IBT 26290</strain>
    </source>
</reference>
<dbReference type="RefSeq" id="XP_056539907.1">
    <property type="nucleotide sequence ID" value="XM_056690142.1"/>
</dbReference>
<dbReference type="Proteomes" id="UP001149163">
    <property type="component" value="Unassembled WGS sequence"/>
</dbReference>
<proteinExistence type="predicted"/>
<evidence type="ECO:0000313" key="2">
    <source>
        <dbReference type="Proteomes" id="UP001149163"/>
    </source>
</evidence>
<comment type="caution">
    <text evidence="1">The sequence shown here is derived from an EMBL/GenBank/DDBJ whole genome shotgun (WGS) entry which is preliminary data.</text>
</comment>
<dbReference type="OrthoDB" id="5307821at2759"/>
<name>A0A9W9HUH3_9EURO</name>
<reference evidence="1" key="2">
    <citation type="journal article" date="2023" name="IMA Fungus">
        <title>Comparative genomic study of the Penicillium genus elucidates a diverse pangenome and 15 lateral gene transfer events.</title>
        <authorList>
            <person name="Petersen C."/>
            <person name="Sorensen T."/>
            <person name="Nielsen M.R."/>
            <person name="Sondergaard T.E."/>
            <person name="Sorensen J.L."/>
            <person name="Fitzpatrick D.A."/>
            <person name="Frisvad J.C."/>
            <person name="Nielsen K.L."/>
        </authorList>
    </citation>
    <scope>NUCLEOTIDE SEQUENCE</scope>
    <source>
        <strain evidence="1">IBT 26290</strain>
    </source>
</reference>
<dbReference type="SUPFAM" id="SSF51735">
    <property type="entry name" value="NAD(P)-binding Rossmann-fold domains"/>
    <property type="match status" value="1"/>
</dbReference>
<dbReference type="InterPro" id="IPR036291">
    <property type="entry name" value="NAD(P)-bd_dom_sf"/>
</dbReference>
<accession>A0A9W9HUH3</accession>
<gene>
    <name evidence="1" type="ORF">N7482_008018</name>
</gene>
<dbReference type="AlphaFoldDB" id="A0A9W9HUH3"/>
<dbReference type="EMBL" id="JAPQKN010000006">
    <property type="protein sequence ID" value="KAJ5156918.1"/>
    <property type="molecule type" value="Genomic_DNA"/>
</dbReference>
<keyword evidence="2" id="KW-1185">Reference proteome</keyword>
<sequence length="140" mass="15469">MRSVLQDQKTALITGAAPGLRSSAAAKACTWALLDIDQENLATVTTEVFVIRVADTEIWKATDQQITELLPSIDLVVFHAGNRIYAPGIGDWPCIHKPWCDGDYWHQRDALPSGRGARSSYGMQTDSFTLALNELSRSRH</sequence>
<protein>
    <submittedName>
        <fullName evidence="1">Uncharacterized protein</fullName>
    </submittedName>
</protein>
<organism evidence="1 2">
    <name type="scientific">Penicillium canariense</name>
    <dbReference type="NCBI Taxonomy" id="189055"/>
    <lineage>
        <taxon>Eukaryota</taxon>
        <taxon>Fungi</taxon>
        <taxon>Dikarya</taxon>
        <taxon>Ascomycota</taxon>
        <taxon>Pezizomycotina</taxon>
        <taxon>Eurotiomycetes</taxon>
        <taxon>Eurotiomycetidae</taxon>
        <taxon>Eurotiales</taxon>
        <taxon>Aspergillaceae</taxon>
        <taxon>Penicillium</taxon>
    </lineage>
</organism>
<dbReference type="GeneID" id="81429318"/>
<evidence type="ECO:0000313" key="1">
    <source>
        <dbReference type="EMBL" id="KAJ5156918.1"/>
    </source>
</evidence>